<feature type="compositionally biased region" description="Acidic residues" evidence="2">
    <location>
        <begin position="122"/>
        <end position="145"/>
    </location>
</feature>
<feature type="coiled-coil region" evidence="1">
    <location>
        <begin position="667"/>
        <end position="694"/>
    </location>
</feature>
<name>W5N901_LEPOC</name>
<accession>W5N901</accession>
<feature type="coiled-coil region" evidence="1">
    <location>
        <begin position="741"/>
        <end position="891"/>
    </location>
</feature>
<organism evidence="3 4">
    <name type="scientific">Lepisosteus oculatus</name>
    <name type="common">Spotted gar</name>
    <dbReference type="NCBI Taxonomy" id="7918"/>
    <lineage>
        <taxon>Eukaryota</taxon>
        <taxon>Metazoa</taxon>
        <taxon>Chordata</taxon>
        <taxon>Craniata</taxon>
        <taxon>Vertebrata</taxon>
        <taxon>Euteleostomi</taxon>
        <taxon>Actinopterygii</taxon>
        <taxon>Neopterygii</taxon>
        <taxon>Holostei</taxon>
        <taxon>Semionotiformes</taxon>
        <taxon>Lepisosteidae</taxon>
        <taxon>Lepisosteus</taxon>
    </lineage>
</organism>
<dbReference type="EMBL" id="AHAT01000574">
    <property type="status" value="NOT_ANNOTATED_CDS"/>
    <property type="molecule type" value="Genomic_DNA"/>
</dbReference>
<feature type="coiled-coil region" evidence="1">
    <location>
        <begin position="228"/>
        <end position="269"/>
    </location>
</feature>
<dbReference type="Ensembl" id="ENSLOCT00000017140.1">
    <property type="protein sequence ID" value="ENSLOCP00000017110.1"/>
    <property type="gene ID" value="ENSLOCG00000013876.1"/>
</dbReference>
<dbReference type="OMA" id="RMQRIQK"/>
<reference evidence="3" key="2">
    <citation type="submission" date="2025-08" db="UniProtKB">
        <authorList>
            <consortium name="Ensembl"/>
        </authorList>
    </citation>
    <scope>IDENTIFICATION</scope>
</reference>
<dbReference type="GO" id="GO:0005576">
    <property type="term" value="C:extracellular region"/>
    <property type="evidence" value="ECO:0007669"/>
    <property type="project" value="GOC"/>
</dbReference>
<dbReference type="GO" id="GO:0035082">
    <property type="term" value="P:axoneme assembly"/>
    <property type="evidence" value="ECO:0000318"/>
    <property type="project" value="GO_Central"/>
</dbReference>
<keyword evidence="1" id="KW-0175">Coiled coil</keyword>
<dbReference type="EMBL" id="AHAT01000575">
    <property type="status" value="NOT_ANNOTATED_CDS"/>
    <property type="molecule type" value="Genomic_DNA"/>
</dbReference>
<sequence length="1012" mass="114695">MASPPGCGSPMTRTVASAGCPSTAAALTPQMDSKDEGEREGKGLSTLAEEEPAPLGAPEQTADDSGVTVLAPDEGEVEERVESQTGPTEQEEMDAGHGEGMLKISPVAPDSVLRLSVPLSDSDGEEAVSGGSEEEEEEEDEEEEEELVVLDPEHPLMKRFQSALKSHLSRQLEKIYLDVREKLAMERAEVTQRENLGVELYGVQQELARLQMALEKRHETNAQAAMDRHCAEEELERVRSLYRNIQNTADQHRTKVAQLQTEVENLALRLFYMQGVNADLRSDITVMKHATRKARVEKVQAEGQKKKQDLLVDRLTQRVQQLTEQIALYEVQIAAQAQETRAAQETVSEAQMEMDSLAVERKQLLQQWNSSLIGMRRRDEAHTAMLEALRLSRHQVQSLDTEIDGYKKSITHEEEQNEALTELLNRAQQAGATMRKLVSHNLAQQEALKSQYSTYTRTLQETEQALSRVTADCTTRQGELSALRKQIEKESTVRLGLEEKIMAKMQEQLTHDKAAKYSRRLAEKLAANKRETEAQLSRLENEIAQVSLEGSEVSVRLRALEQTLAELEREAAGQHELVSRSEAEIARRVTLIERKQSTINLYNKRIEQITASTGHEDLGPLEIEASTLSKQLEEVGSQTAELQQYWLRQEGELVRLSRERQAQATALQTFRRQLTILQQRKVRKESEIHQERQEQGELERHMKSLAADMLKLNTLLSQNSSMKEVLQQGNSLMETEFLHKLKDAERQSVQMQMKLERIQEEKERLLNSLVEAERQIMLWEKKTQLARETREAVDSEVGQGEIRTMKAEIHRMEVRYGQLMKQQERLLREMEAAVSRRETTVTRGEAQARADRKQLTRSDLQGVLQRLSRKIQDAQKEAEKCDSVISELQDTQKTLGASLEDKQQHLAELQAAGDILSADLQGRLDTKDRNLAQIVSLQGRAKQLQAVREGRYSAVARSGSALDTEMQRQEDRLHTISTILHRVCQEYPQHQGALRRVSLALAARLQPHQDSA</sequence>
<reference evidence="4" key="1">
    <citation type="submission" date="2011-12" db="EMBL/GenBank/DDBJ databases">
        <title>The Draft Genome of Lepisosteus oculatus.</title>
        <authorList>
            <consortium name="The Broad Institute Genome Assembly &amp; Analysis Group"/>
            <consortium name="Computational R&amp;D Group"/>
            <consortium name="and Sequencing Platform"/>
            <person name="Di Palma F."/>
            <person name="Alfoldi J."/>
            <person name="Johnson J."/>
            <person name="Berlin A."/>
            <person name="Gnerre S."/>
            <person name="Jaffe D."/>
            <person name="MacCallum I."/>
            <person name="Young S."/>
            <person name="Walker B.J."/>
            <person name="Lander E.S."/>
            <person name="Lindblad-Toh K."/>
        </authorList>
    </citation>
    <scope>NUCLEOTIDE SEQUENCE [LARGE SCALE GENOMIC DNA]</scope>
</reference>
<dbReference type="PANTHER" id="PTHR16275:SF8">
    <property type="entry name" value="COILED-COIL DOMAIN-CONTAINING PROTEIN 40"/>
    <property type="match status" value="1"/>
</dbReference>
<dbReference type="Bgee" id="ENSLOCG00000013876">
    <property type="expression patterns" value="Expressed in testis and 13 other cell types or tissues"/>
</dbReference>
<dbReference type="Pfam" id="PF08647">
    <property type="entry name" value="BRE1"/>
    <property type="match status" value="1"/>
</dbReference>
<dbReference type="PANTHER" id="PTHR16275">
    <property type="entry name" value="COILED-COIL DOMAIN-CONTAINING PROTEIN 40"/>
    <property type="match status" value="1"/>
</dbReference>
<dbReference type="GeneTree" id="ENSGT00440000035688"/>
<dbReference type="InParanoid" id="W5N901"/>
<dbReference type="eggNOG" id="ENOG502QQ91">
    <property type="taxonomic scope" value="Eukaryota"/>
</dbReference>
<dbReference type="GO" id="GO:0048793">
    <property type="term" value="P:pronephros development"/>
    <property type="evidence" value="ECO:0007669"/>
    <property type="project" value="Ensembl"/>
</dbReference>
<dbReference type="GO" id="GO:0060287">
    <property type="term" value="P:epithelial cilium movement involved in determination of left/right asymmetry"/>
    <property type="evidence" value="ECO:0000318"/>
    <property type="project" value="GO_Central"/>
</dbReference>
<proteinExistence type="predicted"/>
<feature type="region of interest" description="Disordered" evidence="2">
    <location>
        <begin position="117"/>
        <end position="145"/>
    </location>
</feature>
<dbReference type="GO" id="GO:0001947">
    <property type="term" value="P:heart looping"/>
    <property type="evidence" value="ECO:0000318"/>
    <property type="project" value="GO_Central"/>
</dbReference>
<feature type="region of interest" description="Disordered" evidence="2">
    <location>
        <begin position="1"/>
        <end position="20"/>
    </location>
</feature>
<dbReference type="AlphaFoldDB" id="W5N901"/>
<dbReference type="SUPFAM" id="SSF90257">
    <property type="entry name" value="Myosin rod fragments"/>
    <property type="match status" value="1"/>
</dbReference>
<feature type="coiled-coil region" evidence="1">
    <location>
        <begin position="403"/>
        <end position="465"/>
    </location>
</feature>
<evidence type="ECO:0000313" key="3">
    <source>
        <dbReference type="Ensembl" id="ENSLOCP00000017110.1"/>
    </source>
</evidence>
<feature type="coiled-coil region" evidence="1">
    <location>
        <begin position="305"/>
        <end position="367"/>
    </location>
</feature>
<dbReference type="GO" id="GO:0005929">
    <property type="term" value="C:cilium"/>
    <property type="evidence" value="ECO:0000318"/>
    <property type="project" value="GO_Central"/>
</dbReference>
<evidence type="ECO:0000256" key="2">
    <source>
        <dbReference type="SAM" id="MobiDB-lite"/>
    </source>
</evidence>
<dbReference type="GO" id="GO:0003146">
    <property type="term" value="P:heart jogging"/>
    <property type="evidence" value="ECO:0007669"/>
    <property type="project" value="Ensembl"/>
</dbReference>
<evidence type="ECO:0000313" key="4">
    <source>
        <dbReference type="Proteomes" id="UP000018468"/>
    </source>
</evidence>
<dbReference type="InterPro" id="IPR037386">
    <property type="entry name" value="CCDC40"/>
</dbReference>
<dbReference type="STRING" id="7918.ENSLOCP00000017110"/>
<protein>
    <submittedName>
        <fullName evidence="3">Coiled-coil domain 40 molecular ruler complex subunit</fullName>
    </submittedName>
</protein>
<feature type="compositionally biased region" description="Basic and acidic residues" evidence="2">
    <location>
        <begin position="32"/>
        <end position="42"/>
    </location>
</feature>
<dbReference type="HOGENOM" id="CLU_008826_1_0_1"/>
<evidence type="ECO:0000256" key="1">
    <source>
        <dbReference type="SAM" id="Coils"/>
    </source>
</evidence>
<dbReference type="FunCoup" id="W5N901">
    <property type="interactions" value="62"/>
</dbReference>
<dbReference type="GO" id="GO:0005737">
    <property type="term" value="C:cytoplasm"/>
    <property type="evidence" value="ECO:0000318"/>
    <property type="project" value="GO_Central"/>
</dbReference>
<feature type="coiled-coil region" evidence="1">
    <location>
        <begin position="522"/>
        <end position="584"/>
    </location>
</feature>
<feature type="region of interest" description="Disordered" evidence="2">
    <location>
        <begin position="25"/>
        <end position="102"/>
    </location>
</feature>
<reference evidence="3" key="3">
    <citation type="submission" date="2025-09" db="UniProtKB">
        <authorList>
            <consortium name="Ensembl"/>
        </authorList>
    </citation>
    <scope>IDENTIFICATION</scope>
</reference>
<dbReference type="Proteomes" id="UP000018468">
    <property type="component" value="Linkage group LG10"/>
</dbReference>
<keyword evidence="4" id="KW-1185">Reference proteome</keyword>